<dbReference type="InterPro" id="IPR043519">
    <property type="entry name" value="NT_sf"/>
</dbReference>
<dbReference type="EC" id="3.1.3.-" evidence="12"/>
<dbReference type="PANTHER" id="PTHR47545:SF1">
    <property type="entry name" value="MULTIFUNCTIONAL CCA PROTEIN"/>
    <property type="match status" value="1"/>
</dbReference>
<keyword evidence="2 12" id="KW-0808">Transferase</keyword>
<dbReference type="PANTHER" id="PTHR47545">
    <property type="entry name" value="MULTIFUNCTIONAL CCA PROTEIN"/>
    <property type="match status" value="1"/>
</dbReference>
<keyword evidence="11 12" id="KW-0694">RNA-binding</keyword>
<feature type="binding site" evidence="12">
    <location>
        <position position="11"/>
    </location>
    <ligand>
        <name>ATP</name>
        <dbReference type="ChEBI" id="CHEBI:30616"/>
    </ligand>
</feature>
<accession>A0ABT0ESY4</accession>
<dbReference type="Gene3D" id="3.30.460.10">
    <property type="entry name" value="Beta Polymerase, domain 2"/>
    <property type="match status" value="1"/>
</dbReference>
<feature type="binding site" evidence="12">
    <location>
        <position position="23"/>
    </location>
    <ligand>
        <name>Mg(2+)</name>
        <dbReference type="ChEBI" id="CHEBI:18420"/>
    </ligand>
</feature>
<comment type="cofactor">
    <cofactor evidence="12">
        <name>Mg(2+)</name>
        <dbReference type="ChEBI" id="CHEBI:18420"/>
    </cofactor>
    <text evidence="12">Magnesium is required for nucleotidyltransferase activity.</text>
</comment>
<evidence type="ECO:0000256" key="8">
    <source>
        <dbReference type="ARBA" id="ARBA00022801"/>
    </source>
</evidence>
<evidence type="ECO:0000256" key="6">
    <source>
        <dbReference type="ARBA" id="ARBA00022741"/>
    </source>
</evidence>
<feature type="domain" description="HD" evidence="13">
    <location>
        <begin position="228"/>
        <end position="329"/>
    </location>
</feature>
<keyword evidence="8 12" id="KW-0378">Hydrolase</keyword>
<keyword evidence="12" id="KW-0511">Multifunctional enzyme</keyword>
<dbReference type="SUPFAM" id="SSF81301">
    <property type="entry name" value="Nucleotidyltransferase"/>
    <property type="match status" value="1"/>
</dbReference>
<evidence type="ECO:0000256" key="3">
    <source>
        <dbReference type="ARBA" id="ARBA00022694"/>
    </source>
</evidence>
<dbReference type="GO" id="GO:0004810">
    <property type="term" value="F:CCA tRNA nucleotidyltransferase activity"/>
    <property type="evidence" value="ECO:0007669"/>
    <property type="project" value="UniProtKB-EC"/>
</dbReference>
<evidence type="ECO:0000256" key="7">
    <source>
        <dbReference type="ARBA" id="ARBA00022800"/>
    </source>
</evidence>
<dbReference type="PROSITE" id="PS51831">
    <property type="entry name" value="HD"/>
    <property type="match status" value="1"/>
</dbReference>
<dbReference type="GO" id="GO:0016787">
    <property type="term" value="F:hydrolase activity"/>
    <property type="evidence" value="ECO:0007669"/>
    <property type="project" value="UniProtKB-KW"/>
</dbReference>
<feature type="binding site" evidence="12">
    <location>
        <position position="137"/>
    </location>
    <ligand>
        <name>ATP</name>
        <dbReference type="ChEBI" id="CHEBI:30616"/>
    </ligand>
</feature>
<evidence type="ECO:0000259" key="13">
    <source>
        <dbReference type="PROSITE" id="PS51831"/>
    </source>
</evidence>
<evidence type="ECO:0000256" key="12">
    <source>
        <dbReference type="HAMAP-Rule" id="MF_01261"/>
    </source>
</evidence>
<dbReference type="RefSeq" id="WP_247285341.1">
    <property type="nucleotide sequence ID" value="NZ_JAKNRW010000001.1"/>
</dbReference>
<dbReference type="InterPro" id="IPR032828">
    <property type="entry name" value="PolyA_RNA-bd"/>
</dbReference>
<evidence type="ECO:0000256" key="9">
    <source>
        <dbReference type="ARBA" id="ARBA00022840"/>
    </source>
</evidence>
<dbReference type="Pfam" id="PF12627">
    <property type="entry name" value="PolyA_pol_RNAbd"/>
    <property type="match status" value="1"/>
</dbReference>
<sequence>MEVFKVGGAVRDRLLGRPVQDIDWVVVGATVDQMTGLGYQAVGADFAVFLHPTTGDEYALARLDRSSSVRRGRFNFFTSPDVSLVDDLARRDITINAMAETADGEVIDPHGGKADLEAKILRHVSPAFAEDPVRVLRVARFAARYAPLGFTVAPETIALMAGLAEGGALSELPPERIWKEFSRALMEPCAHVFIEVLRECGALQALMPELNALFGVPQPAAHHPEIDTGVHVLMVLTQTCKMNAPLPVRWAALMHDLGKGLSPTETLPAHHGHESAGTPLIRAVNRRFKVPSDCAHLAVLVGEMHTHAHKASELRPGTVLKVLQRTDAFRRPAVLEHFLMACEADARGRLGFEEREYPQRALLLGAYAVARTVQAQKFIDKGLCGPAIGIAMNHERSQLLSNYLRSKVSTNGG</sequence>
<organism evidence="14 15">
    <name type="scientific">Pseudomonas violetae</name>
    <dbReference type="NCBI Taxonomy" id="2915813"/>
    <lineage>
        <taxon>Bacteria</taxon>
        <taxon>Pseudomonadati</taxon>
        <taxon>Pseudomonadota</taxon>
        <taxon>Gammaproteobacteria</taxon>
        <taxon>Pseudomonadales</taxon>
        <taxon>Pseudomonadaceae</taxon>
        <taxon>Pseudomonas</taxon>
    </lineage>
</organism>
<comment type="catalytic activity">
    <reaction evidence="12">
        <text>a tRNA precursor + 2 CTP + ATP = a tRNA with a 3' CCA end + 3 diphosphate</text>
        <dbReference type="Rhea" id="RHEA:14433"/>
        <dbReference type="Rhea" id="RHEA-COMP:10465"/>
        <dbReference type="Rhea" id="RHEA-COMP:10468"/>
        <dbReference type="ChEBI" id="CHEBI:30616"/>
        <dbReference type="ChEBI" id="CHEBI:33019"/>
        <dbReference type="ChEBI" id="CHEBI:37563"/>
        <dbReference type="ChEBI" id="CHEBI:74896"/>
        <dbReference type="ChEBI" id="CHEBI:83071"/>
        <dbReference type="EC" id="2.7.7.72"/>
    </reaction>
</comment>
<keyword evidence="10 12" id="KW-0460">Magnesium</keyword>
<comment type="function">
    <text evidence="12">Catalyzes the addition and repair of the essential 3'-terminal CCA sequence in tRNAs without using a nucleic acid template. Adds these three nucleotides in the order of C, C, and A to the tRNA nucleotide-73, using CTP and ATP as substrates and producing inorganic pyrophosphate. tRNA 3'-terminal CCA addition is required both for tRNA processing and repair. Also involved in tRNA surveillance by mediating tandem CCA addition to generate a CCACCA at the 3' terminus of unstable tRNAs. While stable tRNAs receive only 3'-terminal CCA, unstable tRNAs are marked with CCACCA and rapidly degraded.</text>
</comment>
<evidence type="ECO:0000256" key="4">
    <source>
        <dbReference type="ARBA" id="ARBA00022695"/>
    </source>
</evidence>
<feature type="binding site" evidence="12">
    <location>
        <position position="8"/>
    </location>
    <ligand>
        <name>ATP</name>
        <dbReference type="ChEBI" id="CHEBI:30616"/>
    </ligand>
</feature>
<proteinExistence type="inferred from homology"/>
<evidence type="ECO:0000256" key="1">
    <source>
        <dbReference type="ARBA" id="ARBA00022596"/>
    </source>
</evidence>
<feature type="binding site" evidence="12">
    <location>
        <position position="140"/>
    </location>
    <ligand>
        <name>CTP</name>
        <dbReference type="ChEBI" id="CHEBI:37563"/>
    </ligand>
</feature>
<feature type="binding site" evidence="12">
    <location>
        <position position="21"/>
    </location>
    <ligand>
        <name>Mg(2+)</name>
        <dbReference type="ChEBI" id="CHEBI:18420"/>
    </ligand>
</feature>
<keyword evidence="15" id="KW-1185">Reference proteome</keyword>
<dbReference type="Proteomes" id="UP001299876">
    <property type="component" value="Unassembled WGS sequence"/>
</dbReference>
<gene>
    <name evidence="12" type="primary">cca</name>
    <name evidence="14" type="ORF">L9059_00070</name>
</gene>
<comment type="subunit">
    <text evidence="12">Monomer. Can also form homodimers and oligomers.</text>
</comment>
<evidence type="ECO:0000256" key="10">
    <source>
        <dbReference type="ARBA" id="ARBA00022842"/>
    </source>
</evidence>
<keyword evidence="4 12" id="KW-0548">Nucleotidyltransferase</keyword>
<feature type="binding site" evidence="12">
    <location>
        <position position="140"/>
    </location>
    <ligand>
        <name>ATP</name>
        <dbReference type="ChEBI" id="CHEBI:30616"/>
    </ligand>
</feature>
<keyword evidence="5 12" id="KW-0479">Metal-binding</keyword>
<feature type="binding site" evidence="12">
    <location>
        <position position="137"/>
    </location>
    <ligand>
        <name>CTP</name>
        <dbReference type="ChEBI" id="CHEBI:37563"/>
    </ligand>
</feature>
<dbReference type="PIRSF" id="PIRSF000813">
    <property type="entry name" value="CCA_bact"/>
    <property type="match status" value="1"/>
</dbReference>
<reference evidence="14 15" key="1">
    <citation type="submission" date="2022-02" db="EMBL/GenBank/DDBJ databases">
        <title>Comparative genomics of the first Antarctic Pseudomonas spp. capable of biotransforming 2,4,6-Trinitrotoluene.</title>
        <authorList>
            <person name="Cabrera M.A."/>
            <person name="Marquez S.L."/>
            <person name="Perez-Donoso J.M."/>
        </authorList>
    </citation>
    <scope>NUCLEOTIDE SEQUENCE [LARGE SCALE GENOMIC DNA]</scope>
    <source>
        <strain evidence="14 15">TNT19</strain>
    </source>
</reference>
<dbReference type="SUPFAM" id="SSF81891">
    <property type="entry name" value="Poly A polymerase C-terminal region-like"/>
    <property type="match status" value="1"/>
</dbReference>
<evidence type="ECO:0000313" key="15">
    <source>
        <dbReference type="Proteomes" id="UP001299876"/>
    </source>
</evidence>
<dbReference type="CDD" id="cd00077">
    <property type="entry name" value="HDc"/>
    <property type="match status" value="1"/>
</dbReference>
<comment type="catalytic activity">
    <reaction evidence="12">
        <text>a tRNA with a 3' CCA end + 2 CTP + ATP = a tRNA with a 3' CCACCA end + 3 diphosphate</text>
        <dbReference type="Rhea" id="RHEA:76235"/>
        <dbReference type="Rhea" id="RHEA-COMP:10468"/>
        <dbReference type="Rhea" id="RHEA-COMP:18655"/>
        <dbReference type="ChEBI" id="CHEBI:30616"/>
        <dbReference type="ChEBI" id="CHEBI:33019"/>
        <dbReference type="ChEBI" id="CHEBI:37563"/>
        <dbReference type="ChEBI" id="CHEBI:83071"/>
        <dbReference type="ChEBI" id="CHEBI:195187"/>
    </reaction>
</comment>
<dbReference type="InterPro" id="IPR050124">
    <property type="entry name" value="tRNA_CCA-adding_enzyme"/>
</dbReference>
<evidence type="ECO:0000313" key="14">
    <source>
        <dbReference type="EMBL" id="MCK1788607.1"/>
    </source>
</evidence>
<dbReference type="InterPro" id="IPR006674">
    <property type="entry name" value="HD_domain"/>
</dbReference>
<protein>
    <recommendedName>
        <fullName evidence="12">Multifunctional CCA protein</fullName>
    </recommendedName>
    <domain>
        <recommendedName>
            <fullName evidence="12">CCA-adding enzyme</fullName>
            <ecNumber evidence="12">2.7.7.72</ecNumber>
        </recommendedName>
        <alternativeName>
            <fullName evidence="12">CCA tRNA nucleotidyltransferase</fullName>
        </alternativeName>
        <alternativeName>
            <fullName evidence="12">tRNA CCA-pyrophosphorylase</fullName>
        </alternativeName>
        <alternativeName>
            <fullName evidence="12">tRNA adenylyl-/cytidylyl-transferase</fullName>
        </alternativeName>
        <alternativeName>
            <fullName evidence="12">tRNA nucleotidyltransferase</fullName>
        </alternativeName>
        <alternativeName>
            <fullName evidence="12">tRNA-NT</fullName>
        </alternativeName>
    </domain>
    <domain>
        <recommendedName>
            <fullName evidence="12">2'-nucleotidase</fullName>
            <ecNumber evidence="12">3.1.3.-</ecNumber>
        </recommendedName>
    </domain>
    <domain>
        <recommendedName>
            <fullName evidence="12">2',3'-cyclic phosphodiesterase</fullName>
            <ecNumber evidence="12">3.1.4.-</ecNumber>
        </recommendedName>
    </domain>
    <domain>
        <recommendedName>
            <fullName evidence="12">Phosphatase</fullName>
        </recommendedName>
    </domain>
</protein>
<dbReference type="EC" id="2.7.7.72" evidence="12"/>
<dbReference type="EMBL" id="JAKNRW010000001">
    <property type="protein sequence ID" value="MCK1788607.1"/>
    <property type="molecule type" value="Genomic_DNA"/>
</dbReference>
<keyword evidence="3 12" id="KW-0819">tRNA processing</keyword>
<evidence type="ECO:0000256" key="5">
    <source>
        <dbReference type="ARBA" id="ARBA00022723"/>
    </source>
</evidence>
<comment type="miscellaneous">
    <text evidence="12">A single active site specifically recognizes both ATP and CTP and is responsible for their addition.</text>
</comment>
<comment type="similarity">
    <text evidence="12">Belongs to the tRNA nucleotidyltransferase/poly(A) polymerase family. Bacterial CCA-adding enzyme type 1 subfamily.</text>
</comment>
<feature type="binding site" evidence="12">
    <location>
        <position position="8"/>
    </location>
    <ligand>
        <name>CTP</name>
        <dbReference type="ChEBI" id="CHEBI:37563"/>
    </ligand>
</feature>
<dbReference type="EC" id="3.1.4.-" evidence="12"/>
<dbReference type="Pfam" id="PF01966">
    <property type="entry name" value="HD"/>
    <property type="match status" value="1"/>
</dbReference>
<dbReference type="Pfam" id="PF01743">
    <property type="entry name" value="PolyA_pol"/>
    <property type="match status" value="1"/>
</dbReference>
<dbReference type="InterPro" id="IPR012006">
    <property type="entry name" value="CCA_bact"/>
</dbReference>
<feature type="binding site" evidence="12">
    <location>
        <position position="91"/>
    </location>
    <ligand>
        <name>ATP</name>
        <dbReference type="ChEBI" id="CHEBI:30616"/>
    </ligand>
</feature>
<keyword evidence="9 12" id="KW-0067">ATP-binding</keyword>
<dbReference type="InterPro" id="IPR002646">
    <property type="entry name" value="PolA_pol_head_dom"/>
</dbReference>
<keyword evidence="7 12" id="KW-0692">RNA repair</keyword>
<dbReference type="Gene3D" id="1.10.3090.10">
    <property type="entry name" value="cca-adding enzyme, domain 2"/>
    <property type="match status" value="1"/>
</dbReference>
<feature type="binding site" evidence="12">
    <location>
        <position position="11"/>
    </location>
    <ligand>
        <name>CTP</name>
        <dbReference type="ChEBI" id="CHEBI:37563"/>
    </ligand>
</feature>
<dbReference type="NCBIfam" id="NF008137">
    <property type="entry name" value="PRK10885.1"/>
    <property type="match status" value="1"/>
</dbReference>
<dbReference type="HAMAP" id="MF_01261">
    <property type="entry name" value="CCA_bact_type1"/>
    <property type="match status" value="1"/>
</dbReference>
<evidence type="ECO:0000256" key="2">
    <source>
        <dbReference type="ARBA" id="ARBA00022679"/>
    </source>
</evidence>
<evidence type="ECO:0000256" key="11">
    <source>
        <dbReference type="ARBA" id="ARBA00022884"/>
    </source>
</evidence>
<name>A0ABT0ESY4_9PSED</name>
<keyword evidence="6 12" id="KW-0547">Nucleotide-binding</keyword>
<dbReference type="InterPro" id="IPR003607">
    <property type="entry name" value="HD/PDEase_dom"/>
</dbReference>
<keyword evidence="1 12" id="KW-0533">Nickel</keyword>
<comment type="cofactor">
    <cofactor evidence="12">
        <name>Ni(2+)</name>
        <dbReference type="ChEBI" id="CHEBI:49786"/>
    </cofactor>
    <text evidence="12">Nickel for phosphatase activity.</text>
</comment>
<comment type="domain">
    <text evidence="12">Comprises two domains: an N-terminal domain containing the nucleotidyltransferase activity and a C-terminal HD domain associated with both phosphodiesterase and phosphatase activities.</text>
</comment>
<feature type="binding site" evidence="12">
    <location>
        <position position="91"/>
    </location>
    <ligand>
        <name>CTP</name>
        <dbReference type="ChEBI" id="CHEBI:37563"/>
    </ligand>
</feature>
<comment type="caution">
    <text evidence="14">The sequence shown here is derived from an EMBL/GenBank/DDBJ whole genome shotgun (WGS) entry which is preliminary data.</text>
</comment>